<organism evidence="1 2">
    <name type="scientific">Adiantum capillus-veneris</name>
    <name type="common">Maidenhair fern</name>
    <dbReference type="NCBI Taxonomy" id="13818"/>
    <lineage>
        <taxon>Eukaryota</taxon>
        <taxon>Viridiplantae</taxon>
        <taxon>Streptophyta</taxon>
        <taxon>Embryophyta</taxon>
        <taxon>Tracheophyta</taxon>
        <taxon>Polypodiopsida</taxon>
        <taxon>Polypodiidae</taxon>
        <taxon>Polypodiales</taxon>
        <taxon>Pteridineae</taxon>
        <taxon>Pteridaceae</taxon>
        <taxon>Vittarioideae</taxon>
        <taxon>Adiantum</taxon>
    </lineage>
</organism>
<name>A0A9D4Z2X1_ADICA</name>
<gene>
    <name evidence="1" type="ORF">GOP47_0025369</name>
</gene>
<proteinExistence type="predicted"/>
<keyword evidence="2" id="KW-1185">Reference proteome</keyword>
<reference evidence="1" key="1">
    <citation type="submission" date="2021-01" db="EMBL/GenBank/DDBJ databases">
        <title>Adiantum capillus-veneris genome.</title>
        <authorList>
            <person name="Fang Y."/>
            <person name="Liao Q."/>
        </authorList>
    </citation>
    <scope>NUCLEOTIDE SEQUENCE</scope>
    <source>
        <strain evidence="1">H3</strain>
        <tissue evidence="1">Leaf</tissue>
    </source>
</reference>
<dbReference type="AlphaFoldDB" id="A0A9D4Z2X1"/>
<comment type="caution">
    <text evidence="1">The sequence shown here is derived from an EMBL/GenBank/DDBJ whole genome shotgun (WGS) entry which is preliminary data.</text>
</comment>
<evidence type="ECO:0000313" key="2">
    <source>
        <dbReference type="Proteomes" id="UP000886520"/>
    </source>
</evidence>
<sequence length="85" mass="9038">MLTSVLQTKTSATKPFFSASICNALPFSSELNLRSLLSDITPSSFSADAQHARSAIKCVCLFAYAPAACMRLYACIALSPSHCST</sequence>
<protein>
    <submittedName>
        <fullName evidence="1">Uncharacterized protein</fullName>
    </submittedName>
</protein>
<accession>A0A9D4Z2X1</accession>
<dbReference type="EMBL" id="JABFUD020000025">
    <property type="protein sequence ID" value="KAI5059050.1"/>
    <property type="molecule type" value="Genomic_DNA"/>
</dbReference>
<dbReference type="Proteomes" id="UP000886520">
    <property type="component" value="Chromosome 25"/>
</dbReference>
<evidence type="ECO:0000313" key="1">
    <source>
        <dbReference type="EMBL" id="KAI5059050.1"/>
    </source>
</evidence>